<sequence>MHLQTQVPHTSGKIWSKKDSDLLEEDQVMEHFNRPDIHKWAGAHRSEDGQTLEKVHLGLSKISIIGSTQNPIAHDPEQSSLV</sequence>
<dbReference type="Proteomes" id="UP000269221">
    <property type="component" value="Unassembled WGS sequence"/>
</dbReference>
<name>A0A3M0KVL0_HIRRU</name>
<gene>
    <name evidence="1" type="ORF">DUI87_05923</name>
</gene>
<dbReference type="EMBL" id="QRBI01000099">
    <property type="protein sequence ID" value="RMC17342.1"/>
    <property type="molecule type" value="Genomic_DNA"/>
</dbReference>
<reference evidence="1 2" key="1">
    <citation type="submission" date="2018-07" db="EMBL/GenBank/DDBJ databases">
        <title>A high quality draft genome assembly of the barn swallow (H. rustica rustica).</title>
        <authorList>
            <person name="Formenti G."/>
            <person name="Chiara M."/>
            <person name="Poveda L."/>
            <person name="Francoijs K.-J."/>
            <person name="Bonisoli-Alquati A."/>
            <person name="Canova L."/>
            <person name="Gianfranceschi L."/>
            <person name="Horner D.S."/>
            <person name="Saino N."/>
        </authorList>
    </citation>
    <scope>NUCLEOTIDE SEQUENCE [LARGE SCALE GENOMIC DNA]</scope>
    <source>
        <strain evidence="1">Chelidonia</strain>
        <tissue evidence="1">Blood</tissue>
    </source>
</reference>
<organism evidence="1 2">
    <name type="scientific">Hirundo rustica rustica</name>
    <dbReference type="NCBI Taxonomy" id="333673"/>
    <lineage>
        <taxon>Eukaryota</taxon>
        <taxon>Metazoa</taxon>
        <taxon>Chordata</taxon>
        <taxon>Craniata</taxon>
        <taxon>Vertebrata</taxon>
        <taxon>Euteleostomi</taxon>
        <taxon>Archelosauria</taxon>
        <taxon>Archosauria</taxon>
        <taxon>Dinosauria</taxon>
        <taxon>Saurischia</taxon>
        <taxon>Theropoda</taxon>
        <taxon>Coelurosauria</taxon>
        <taxon>Aves</taxon>
        <taxon>Neognathae</taxon>
        <taxon>Neoaves</taxon>
        <taxon>Telluraves</taxon>
        <taxon>Australaves</taxon>
        <taxon>Passeriformes</taxon>
        <taxon>Sylvioidea</taxon>
        <taxon>Hirundinidae</taxon>
        <taxon>Hirundo</taxon>
    </lineage>
</organism>
<evidence type="ECO:0000313" key="1">
    <source>
        <dbReference type="EMBL" id="RMC17342.1"/>
    </source>
</evidence>
<keyword evidence="2" id="KW-1185">Reference proteome</keyword>
<dbReference type="AlphaFoldDB" id="A0A3M0KVL0"/>
<comment type="caution">
    <text evidence="1">The sequence shown here is derived from an EMBL/GenBank/DDBJ whole genome shotgun (WGS) entry which is preliminary data.</text>
</comment>
<protein>
    <submittedName>
        <fullName evidence="1">Uncharacterized protein</fullName>
    </submittedName>
</protein>
<proteinExistence type="predicted"/>
<evidence type="ECO:0000313" key="2">
    <source>
        <dbReference type="Proteomes" id="UP000269221"/>
    </source>
</evidence>
<accession>A0A3M0KVL0</accession>